<evidence type="ECO:0000313" key="2">
    <source>
        <dbReference type="Proteomes" id="UP000094669"/>
    </source>
</evidence>
<keyword evidence="2" id="KW-1185">Reference proteome</keyword>
<name>A0ABX4YCX3_9LEPT</name>
<dbReference type="EMBL" id="MCRM02000038">
    <property type="protein sequence ID" value="PNV71896.1"/>
    <property type="molecule type" value="Genomic_DNA"/>
</dbReference>
<evidence type="ECO:0008006" key="3">
    <source>
        <dbReference type="Google" id="ProtNLM"/>
    </source>
</evidence>
<dbReference type="Proteomes" id="UP000094669">
    <property type="component" value="Unassembled WGS sequence"/>
</dbReference>
<evidence type="ECO:0000313" key="1">
    <source>
        <dbReference type="EMBL" id="PNV71896.1"/>
    </source>
</evidence>
<dbReference type="PROSITE" id="PS51257">
    <property type="entry name" value="PROKAR_LIPOPROTEIN"/>
    <property type="match status" value="1"/>
</dbReference>
<dbReference type="RefSeq" id="WP_010411524.1">
    <property type="nucleotide sequence ID" value="NZ_MCRM02000038.1"/>
</dbReference>
<organism evidence="1 2">
    <name type="scientific">Leptospira inadai serovar Lyme</name>
    <dbReference type="NCBI Taxonomy" id="293084"/>
    <lineage>
        <taxon>Bacteria</taxon>
        <taxon>Pseudomonadati</taxon>
        <taxon>Spirochaetota</taxon>
        <taxon>Spirochaetia</taxon>
        <taxon>Leptospirales</taxon>
        <taxon>Leptospiraceae</taxon>
        <taxon>Leptospira</taxon>
    </lineage>
</organism>
<reference evidence="1" key="1">
    <citation type="submission" date="2018-01" db="EMBL/GenBank/DDBJ databases">
        <title>Genomic characterization of Leptospira inadai serogroup Lyme isolated from captured rat in Brazil and comparative analysis with human reference strain.</title>
        <authorList>
            <person name="Moreno L.Z."/>
            <person name="Loureiro A.P."/>
            <person name="Miraglia F."/>
            <person name="Kremer F.S."/>
            <person name="Eslabao M.R."/>
            <person name="Dellagostin O.A."/>
            <person name="Lilenbaum W."/>
            <person name="Moreno A.M."/>
        </authorList>
    </citation>
    <scope>NUCLEOTIDE SEQUENCE [LARGE SCALE GENOMIC DNA]</scope>
    <source>
        <strain evidence="1">M34/99</strain>
    </source>
</reference>
<sequence>MRYNSLLMSAIVALFFIGCDSTRLVIPEAPVVKPPTKGQTISSYPISAESCGFQLLLFIPIGINSRQGEAYSKLTALAAGSRISDLRMEESWYYGLVGTGYCTRFSALANRIN</sequence>
<gene>
    <name evidence="1" type="ORF">BES34_020565</name>
</gene>
<comment type="caution">
    <text evidence="1">The sequence shown here is derived from an EMBL/GenBank/DDBJ whole genome shotgun (WGS) entry which is preliminary data.</text>
</comment>
<protein>
    <recommendedName>
        <fullName evidence="3">Lipoprotein</fullName>
    </recommendedName>
</protein>
<proteinExistence type="predicted"/>
<accession>A0ABX4YCX3</accession>